<feature type="repeat" description="TPR" evidence="1">
    <location>
        <begin position="480"/>
        <end position="513"/>
    </location>
</feature>
<evidence type="ECO:0000256" key="1">
    <source>
        <dbReference type="PROSITE-ProRule" id="PRU00339"/>
    </source>
</evidence>
<dbReference type="EMBL" id="QVNQ01000002">
    <property type="protein sequence ID" value="RFS86593.1"/>
    <property type="molecule type" value="Genomic_DNA"/>
</dbReference>
<dbReference type="PRINTS" id="PR00038">
    <property type="entry name" value="HTHLUXR"/>
</dbReference>
<organism evidence="3 4">
    <name type="scientific">Actinomadura spongiicola</name>
    <dbReference type="NCBI Taxonomy" id="2303421"/>
    <lineage>
        <taxon>Bacteria</taxon>
        <taxon>Bacillati</taxon>
        <taxon>Actinomycetota</taxon>
        <taxon>Actinomycetes</taxon>
        <taxon>Streptosporangiales</taxon>
        <taxon>Thermomonosporaceae</taxon>
        <taxon>Actinomadura</taxon>
    </lineage>
</organism>
<dbReference type="InterPro" id="IPR019734">
    <property type="entry name" value="TPR_rpt"/>
</dbReference>
<dbReference type="InterPro" id="IPR016032">
    <property type="entry name" value="Sig_transdc_resp-reg_C-effctor"/>
</dbReference>
<dbReference type="PROSITE" id="PS50005">
    <property type="entry name" value="TPR"/>
    <property type="match status" value="1"/>
</dbReference>
<dbReference type="Pfam" id="PF00196">
    <property type="entry name" value="GerE"/>
    <property type="match status" value="1"/>
</dbReference>
<dbReference type="GO" id="GO:0006355">
    <property type="term" value="P:regulation of DNA-templated transcription"/>
    <property type="evidence" value="ECO:0007669"/>
    <property type="project" value="InterPro"/>
</dbReference>
<dbReference type="AlphaFoldDB" id="A0A372GNF6"/>
<gene>
    <name evidence="3" type="ORF">D0T12_08515</name>
</gene>
<comment type="caution">
    <text evidence="3">The sequence shown here is derived from an EMBL/GenBank/DDBJ whole genome shotgun (WGS) entry which is preliminary data.</text>
</comment>
<dbReference type="Pfam" id="PF13424">
    <property type="entry name" value="TPR_12"/>
    <property type="match status" value="1"/>
</dbReference>
<keyword evidence="4" id="KW-1185">Reference proteome</keyword>
<dbReference type="SMART" id="SM00421">
    <property type="entry name" value="HTH_LUXR"/>
    <property type="match status" value="1"/>
</dbReference>
<dbReference type="InterPro" id="IPR011990">
    <property type="entry name" value="TPR-like_helical_dom_sf"/>
</dbReference>
<dbReference type="Proteomes" id="UP000262882">
    <property type="component" value="Unassembled WGS sequence"/>
</dbReference>
<reference evidence="3 4" key="1">
    <citation type="submission" date="2018-08" db="EMBL/GenBank/DDBJ databases">
        <title>Actinomadura spongicola sp. nov., isolated from marine sponge Leucetta chagosensis.</title>
        <authorList>
            <person name="Li L."/>
            <person name="Lin H.W."/>
        </authorList>
    </citation>
    <scope>NUCLEOTIDE SEQUENCE [LARGE SCALE GENOMIC DNA]</scope>
    <source>
        <strain evidence="3 4">LHW52907</strain>
    </source>
</reference>
<dbReference type="InterPro" id="IPR000792">
    <property type="entry name" value="Tscrpt_reg_LuxR_C"/>
</dbReference>
<evidence type="ECO:0000259" key="2">
    <source>
        <dbReference type="PROSITE" id="PS50043"/>
    </source>
</evidence>
<dbReference type="PANTHER" id="PTHR47691:SF3">
    <property type="entry name" value="HTH-TYPE TRANSCRIPTIONAL REGULATOR RV0890C-RELATED"/>
    <property type="match status" value="1"/>
</dbReference>
<dbReference type="CDD" id="cd06170">
    <property type="entry name" value="LuxR_C_like"/>
    <property type="match status" value="1"/>
</dbReference>
<dbReference type="Pfam" id="PF13191">
    <property type="entry name" value="AAA_16"/>
    <property type="match status" value="1"/>
</dbReference>
<dbReference type="InterPro" id="IPR036388">
    <property type="entry name" value="WH-like_DNA-bd_sf"/>
</dbReference>
<dbReference type="Gene3D" id="1.10.10.10">
    <property type="entry name" value="Winged helix-like DNA-binding domain superfamily/Winged helix DNA-binding domain"/>
    <property type="match status" value="1"/>
</dbReference>
<dbReference type="OrthoDB" id="9812579at2"/>
<evidence type="ECO:0000313" key="4">
    <source>
        <dbReference type="Proteomes" id="UP000262882"/>
    </source>
</evidence>
<dbReference type="Gene3D" id="1.25.40.10">
    <property type="entry name" value="Tetratricopeptide repeat domain"/>
    <property type="match status" value="1"/>
</dbReference>
<accession>A0A372GNF6</accession>
<proteinExistence type="predicted"/>
<name>A0A372GNF6_9ACTN</name>
<dbReference type="SUPFAM" id="SSF48452">
    <property type="entry name" value="TPR-like"/>
    <property type="match status" value="1"/>
</dbReference>
<keyword evidence="1" id="KW-0802">TPR repeat</keyword>
<dbReference type="PROSITE" id="PS50043">
    <property type="entry name" value="HTH_LUXR_2"/>
    <property type="match status" value="1"/>
</dbReference>
<sequence length="757" mass="82133">MTGAAAAAARDVADLLFDRTIRPTAIGRAGYDAAAPAPLVGRDGDLERLGSALAAPDAGLVMVTGPAGVGKSRLVTEFFRRHWTGGTVEVFDLGQVADVAEFGRTLRRLRERCHESPGGLEHLGEDGHTVVFDHVEDVADDLAPLLATFRRRCPRLRMVIVGTTRLGLYGERVVRLRPLPTAAGANADSPAVELFVHCARAVRPDFALTTENEGSVSTLCRLAGGLPFTIELAASGVALADPDLILERFDHGSGDLRRTGRHPYSRHSSVGDLTSWVLTRLRADERTLLDHLAIFEGPFTTRAASEVVGGFDAATYRTMERLLDKSVLVPEARRHGEVILSIPTNVRLAAARSLARLPIHPVLRRAHAEYFRTVTGTGGLDLSADLLAAYGYWREAGAGEAMASIANALPGRSTGAAHARRCLELIEEALDAGIDDPHLRARSLETAGETAMRLDAPKARDRLARARDAYRVVDDAHGAVRCLTLLGHAAYTAGDLEEARRHYEQALATDTAPPHPDDRTSLTRRLAVVLRDAGSLERAEEVARATLAAELEREDFGAAVLTRYVLASVRWLGHDSAETRALFADAAGQLGRLPETAEQPECLEMLAIILGRWGRITDWRRLTAVLGTADRLRQATGTARPEPLSAMLMPILAGAGEALTSDEYVRAWQAGDEPSWEEALRLIPDDEPAADTRPDVADLLTKRELEVALLVAEGLTNRVIARRLGIAEWTVVNHLRKVMRKLGCQSRVQVARRLSTH</sequence>
<dbReference type="RefSeq" id="WP_117398875.1">
    <property type="nucleotide sequence ID" value="NZ_QVNQ01000002.1"/>
</dbReference>
<feature type="domain" description="HTH luxR-type" evidence="2">
    <location>
        <begin position="693"/>
        <end position="757"/>
    </location>
</feature>
<dbReference type="InterPro" id="IPR027417">
    <property type="entry name" value="P-loop_NTPase"/>
</dbReference>
<dbReference type="SUPFAM" id="SSF52540">
    <property type="entry name" value="P-loop containing nucleoside triphosphate hydrolases"/>
    <property type="match status" value="1"/>
</dbReference>
<dbReference type="InterPro" id="IPR041664">
    <property type="entry name" value="AAA_16"/>
</dbReference>
<dbReference type="PANTHER" id="PTHR47691">
    <property type="entry name" value="REGULATOR-RELATED"/>
    <property type="match status" value="1"/>
</dbReference>
<dbReference type="Gene3D" id="3.40.50.300">
    <property type="entry name" value="P-loop containing nucleotide triphosphate hydrolases"/>
    <property type="match status" value="1"/>
</dbReference>
<protein>
    <submittedName>
        <fullName evidence="3">LuxR family transcriptional regulator</fullName>
    </submittedName>
</protein>
<evidence type="ECO:0000313" key="3">
    <source>
        <dbReference type="EMBL" id="RFS86593.1"/>
    </source>
</evidence>
<dbReference type="SUPFAM" id="SSF46894">
    <property type="entry name" value="C-terminal effector domain of the bipartite response regulators"/>
    <property type="match status" value="1"/>
</dbReference>
<dbReference type="GO" id="GO:0003677">
    <property type="term" value="F:DNA binding"/>
    <property type="evidence" value="ECO:0007669"/>
    <property type="project" value="InterPro"/>
</dbReference>